<evidence type="ECO:0000313" key="11">
    <source>
        <dbReference type="Proteomes" id="UP001431783"/>
    </source>
</evidence>
<sequence length="162" mass="19529">MPDQDPPKNTFFKYYQSILNALEAPVIWVREKIVEPNQKVYPWYHQKFRRVPTIDECYTEDIVCYFEANEQYKRDRLVDSEIVHILRKRYEHCILYEAPDHIERCKGVKETYEEAATNWFIKYGDLGAYHDVKSAYMKQKHRLIWERRHGPVGGGVRTEVKE</sequence>
<keyword evidence="6" id="KW-0999">Mitochondrion inner membrane</keyword>
<dbReference type="PANTHER" id="PTHR13094">
    <property type="entry name" value="NADH-UBIQUINONE OXIDOREDUCTASE PDSW SUBUNIT"/>
    <property type="match status" value="1"/>
</dbReference>
<organism evidence="10 11">
    <name type="scientific">Henosepilachna vigintioctopunctata</name>
    <dbReference type="NCBI Taxonomy" id="420089"/>
    <lineage>
        <taxon>Eukaryota</taxon>
        <taxon>Metazoa</taxon>
        <taxon>Ecdysozoa</taxon>
        <taxon>Arthropoda</taxon>
        <taxon>Hexapoda</taxon>
        <taxon>Insecta</taxon>
        <taxon>Pterygota</taxon>
        <taxon>Neoptera</taxon>
        <taxon>Endopterygota</taxon>
        <taxon>Coleoptera</taxon>
        <taxon>Polyphaga</taxon>
        <taxon>Cucujiformia</taxon>
        <taxon>Coccinelloidea</taxon>
        <taxon>Coccinellidae</taxon>
        <taxon>Epilachninae</taxon>
        <taxon>Epilachnini</taxon>
        <taxon>Henosepilachna</taxon>
    </lineage>
</organism>
<dbReference type="PANTHER" id="PTHR13094:SF1">
    <property type="entry name" value="NADH DEHYDROGENASE [UBIQUINONE] 1 BETA SUBCOMPLEX SUBUNIT 10"/>
    <property type="match status" value="1"/>
</dbReference>
<protein>
    <recommendedName>
        <fullName evidence="3">NADH dehydrogenase [ubiquinone] 1 beta subcomplex subunit 10</fullName>
    </recommendedName>
</protein>
<keyword evidence="7" id="KW-0249">Electron transport</keyword>
<accession>A0AAW1UZ28</accession>
<dbReference type="GO" id="GO:0005743">
    <property type="term" value="C:mitochondrial inner membrane"/>
    <property type="evidence" value="ECO:0007669"/>
    <property type="project" value="UniProtKB-SubCell"/>
</dbReference>
<name>A0AAW1UZ28_9CUCU</name>
<dbReference type="EMBL" id="JARQZJ010000121">
    <property type="protein sequence ID" value="KAK9887695.1"/>
    <property type="molecule type" value="Genomic_DNA"/>
</dbReference>
<keyword evidence="9" id="KW-0472">Membrane</keyword>
<keyword evidence="5" id="KW-0679">Respiratory chain</keyword>
<evidence type="ECO:0000256" key="7">
    <source>
        <dbReference type="ARBA" id="ARBA00022982"/>
    </source>
</evidence>
<evidence type="ECO:0000256" key="4">
    <source>
        <dbReference type="ARBA" id="ARBA00022448"/>
    </source>
</evidence>
<gene>
    <name evidence="10" type="ORF">WA026_000016</name>
</gene>
<evidence type="ECO:0000256" key="8">
    <source>
        <dbReference type="ARBA" id="ARBA00023128"/>
    </source>
</evidence>
<keyword evidence="8" id="KW-0496">Mitochondrion</keyword>
<evidence type="ECO:0000256" key="3">
    <source>
        <dbReference type="ARBA" id="ARBA00014109"/>
    </source>
</evidence>
<reference evidence="10 11" key="1">
    <citation type="submission" date="2023-03" db="EMBL/GenBank/DDBJ databases">
        <title>Genome insight into feeding habits of ladybird beetles.</title>
        <authorList>
            <person name="Li H.-S."/>
            <person name="Huang Y.-H."/>
            <person name="Pang H."/>
        </authorList>
    </citation>
    <scope>NUCLEOTIDE SEQUENCE [LARGE SCALE GENOMIC DNA]</scope>
    <source>
        <strain evidence="10">SYSU_2023b</strain>
        <tissue evidence="10">Whole body</tissue>
    </source>
</reference>
<dbReference type="AlphaFoldDB" id="A0AAW1UZ28"/>
<comment type="similarity">
    <text evidence="2">Belongs to the complex I NDUFB10 subunit family.</text>
</comment>
<evidence type="ECO:0000256" key="9">
    <source>
        <dbReference type="ARBA" id="ARBA00023136"/>
    </source>
</evidence>
<evidence type="ECO:0000256" key="5">
    <source>
        <dbReference type="ARBA" id="ARBA00022660"/>
    </source>
</evidence>
<keyword evidence="11" id="KW-1185">Reference proteome</keyword>
<keyword evidence="4" id="KW-0813">Transport</keyword>
<dbReference type="InterPro" id="IPR039993">
    <property type="entry name" value="NDUFB10"/>
</dbReference>
<evidence type="ECO:0000256" key="6">
    <source>
        <dbReference type="ARBA" id="ARBA00022792"/>
    </source>
</evidence>
<dbReference type="Pfam" id="PF10249">
    <property type="entry name" value="NDUFB10"/>
    <property type="match status" value="1"/>
</dbReference>
<dbReference type="InterPro" id="IPR019377">
    <property type="entry name" value="NADH_UbQ_OxRdtase_su10"/>
</dbReference>
<evidence type="ECO:0000313" key="10">
    <source>
        <dbReference type="EMBL" id="KAK9887695.1"/>
    </source>
</evidence>
<evidence type="ECO:0000256" key="2">
    <source>
        <dbReference type="ARBA" id="ARBA00008317"/>
    </source>
</evidence>
<dbReference type="GO" id="GO:0045271">
    <property type="term" value="C:respiratory chain complex I"/>
    <property type="evidence" value="ECO:0007669"/>
    <property type="project" value="UniProtKB-ARBA"/>
</dbReference>
<comment type="caution">
    <text evidence="10">The sequence shown here is derived from an EMBL/GenBank/DDBJ whole genome shotgun (WGS) entry which is preliminary data.</text>
</comment>
<evidence type="ECO:0000256" key="1">
    <source>
        <dbReference type="ARBA" id="ARBA00004443"/>
    </source>
</evidence>
<comment type="subcellular location">
    <subcellularLocation>
        <location evidence="1">Mitochondrion inner membrane</location>
        <topology evidence="1">Peripheral membrane protein</topology>
        <orientation evidence="1">Matrix side</orientation>
    </subcellularLocation>
</comment>
<dbReference type="Proteomes" id="UP001431783">
    <property type="component" value="Unassembled WGS sequence"/>
</dbReference>
<proteinExistence type="inferred from homology"/>